<name>A0A0S4QGP4_9ACTN</name>
<evidence type="ECO:0000256" key="3">
    <source>
        <dbReference type="ARBA" id="ARBA00022448"/>
    </source>
</evidence>
<feature type="region of interest" description="Disordered" evidence="8">
    <location>
        <begin position="1"/>
        <end position="27"/>
    </location>
</feature>
<dbReference type="SUPFAM" id="SSF81345">
    <property type="entry name" value="ABC transporter involved in vitamin B12 uptake, BtuC"/>
    <property type="match status" value="1"/>
</dbReference>
<feature type="compositionally biased region" description="Low complexity" evidence="8">
    <location>
        <begin position="1"/>
        <end position="18"/>
    </location>
</feature>
<evidence type="ECO:0000256" key="6">
    <source>
        <dbReference type="ARBA" id="ARBA00022989"/>
    </source>
</evidence>
<evidence type="ECO:0000256" key="1">
    <source>
        <dbReference type="ARBA" id="ARBA00004651"/>
    </source>
</evidence>
<evidence type="ECO:0000256" key="7">
    <source>
        <dbReference type="ARBA" id="ARBA00023136"/>
    </source>
</evidence>
<dbReference type="PANTHER" id="PTHR30472:SF1">
    <property type="entry name" value="FE(3+) DICITRATE TRANSPORT SYSTEM PERMEASE PROTEIN FECC-RELATED"/>
    <property type="match status" value="1"/>
</dbReference>
<dbReference type="Pfam" id="PF01032">
    <property type="entry name" value="FecCD"/>
    <property type="match status" value="1"/>
</dbReference>
<dbReference type="PANTHER" id="PTHR30472">
    <property type="entry name" value="FERRIC ENTEROBACTIN TRANSPORT SYSTEM PERMEASE PROTEIN"/>
    <property type="match status" value="1"/>
</dbReference>
<feature type="transmembrane region" description="Helical" evidence="9">
    <location>
        <begin position="87"/>
        <end position="104"/>
    </location>
</feature>
<comment type="similarity">
    <text evidence="2">Belongs to the binding-protein-dependent transport system permease family. FecCD subfamily.</text>
</comment>
<comment type="subcellular location">
    <subcellularLocation>
        <location evidence="1">Cell membrane</location>
        <topology evidence="1">Multi-pass membrane protein</topology>
    </subcellularLocation>
</comment>
<dbReference type="GO" id="GO:0022857">
    <property type="term" value="F:transmembrane transporter activity"/>
    <property type="evidence" value="ECO:0007669"/>
    <property type="project" value="InterPro"/>
</dbReference>
<feature type="transmembrane region" description="Helical" evidence="9">
    <location>
        <begin position="263"/>
        <end position="285"/>
    </location>
</feature>
<dbReference type="CDD" id="cd06550">
    <property type="entry name" value="TM_ABC_iron-siderophores_like"/>
    <property type="match status" value="1"/>
</dbReference>
<evidence type="ECO:0000313" key="10">
    <source>
        <dbReference type="EMBL" id="CUU54425.1"/>
    </source>
</evidence>
<feature type="transmembrane region" description="Helical" evidence="9">
    <location>
        <begin position="174"/>
        <end position="195"/>
    </location>
</feature>
<evidence type="ECO:0000256" key="8">
    <source>
        <dbReference type="SAM" id="MobiDB-lite"/>
    </source>
</evidence>
<dbReference type="InterPro" id="IPR037294">
    <property type="entry name" value="ABC_BtuC-like"/>
</dbReference>
<sequence length="358" mass="35719">MSTGPSAGLSASPSAGRSTDPSASGTARGALRPLGLVAAVVLLAGAVLMSIAVGANHLALSDVWRVLWHDDRSEAAVIVHDMRVPRTLVGLVVGAGLGVAGALAQALTRNSLADPGLLGVNLGAAAAVVAAVSFLGVTSPSGYVWFALLGAAAASAAVYVLGATGRAAVAPERLIVAGAALSAVLAAFTYAVAFLDHETFDRLRFWDVGSLARADMPQLAVVVPFIGVGLLVAFAIGGALNAMAMGEDAGRGLGVHVARTRTLGVLAVALLCGAGTAAAGAITFVGLGVPHIARAICGPDQRWVVAYSAVLGPVLLLTADVVGRVIIAPAELEVGVVSAFVGAPVFIVLCRRARLGRL</sequence>
<evidence type="ECO:0000256" key="9">
    <source>
        <dbReference type="SAM" id="Phobius"/>
    </source>
</evidence>
<dbReference type="GO" id="GO:0033214">
    <property type="term" value="P:siderophore-iron import into cell"/>
    <property type="evidence" value="ECO:0007669"/>
    <property type="project" value="TreeGrafter"/>
</dbReference>
<keyword evidence="6 9" id="KW-1133">Transmembrane helix</keyword>
<keyword evidence="11" id="KW-1185">Reference proteome</keyword>
<dbReference type="Proteomes" id="UP000198802">
    <property type="component" value="Unassembled WGS sequence"/>
</dbReference>
<feature type="transmembrane region" description="Helical" evidence="9">
    <location>
        <begin position="219"/>
        <end position="242"/>
    </location>
</feature>
<reference evidence="11" key="1">
    <citation type="submission" date="2015-11" db="EMBL/GenBank/DDBJ databases">
        <authorList>
            <person name="Varghese N."/>
        </authorList>
    </citation>
    <scope>NUCLEOTIDE SEQUENCE [LARGE SCALE GENOMIC DNA]</scope>
    <source>
        <strain evidence="11">DSM 45899</strain>
    </source>
</reference>
<gene>
    <name evidence="10" type="ORF">Ga0074812_102435</name>
</gene>
<dbReference type="EMBL" id="FAOZ01000002">
    <property type="protein sequence ID" value="CUU54425.1"/>
    <property type="molecule type" value="Genomic_DNA"/>
</dbReference>
<organism evidence="10 11">
    <name type="scientific">Parafrankia irregularis</name>
    <dbReference type="NCBI Taxonomy" id="795642"/>
    <lineage>
        <taxon>Bacteria</taxon>
        <taxon>Bacillati</taxon>
        <taxon>Actinomycetota</taxon>
        <taxon>Actinomycetes</taxon>
        <taxon>Frankiales</taxon>
        <taxon>Frankiaceae</taxon>
        <taxon>Parafrankia</taxon>
    </lineage>
</organism>
<dbReference type="InterPro" id="IPR000522">
    <property type="entry name" value="ABC_transptr_permease_BtuC"/>
</dbReference>
<feature type="transmembrane region" description="Helical" evidence="9">
    <location>
        <begin position="143"/>
        <end position="162"/>
    </location>
</feature>
<feature type="transmembrane region" description="Helical" evidence="9">
    <location>
        <begin position="116"/>
        <end position="137"/>
    </location>
</feature>
<dbReference type="GO" id="GO:0005886">
    <property type="term" value="C:plasma membrane"/>
    <property type="evidence" value="ECO:0007669"/>
    <property type="project" value="UniProtKB-SubCell"/>
</dbReference>
<accession>A0A0S4QGP4</accession>
<evidence type="ECO:0000256" key="4">
    <source>
        <dbReference type="ARBA" id="ARBA00022475"/>
    </source>
</evidence>
<evidence type="ECO:0000256" key="5">
    <source>
        <dbReference type="ARBA" id="ARBA00022692"/>
    </source>
</evidence>
<feature type="transmembrane region" description="Helical" evidence="9">
    <location>
        <begin position="334"/>
        <end position="354"/>
    </location>
</feature>
<keyword evidence="3" id="KW-0813">Transport</keyword>
<feature type="transmembrane region" description="Helical" evidence="9">
    <location>
        <begin position="34"/>
        <end position="55"/>
    </location>
</feature>
<dbReference type="RefSeq" id="WP_091271824.1">
    <property type="nucleotide sequence ID" value="NZ_FAOZ01000002.1"/>
</dbReference>
<keyword evidence="5 9" id="KW-0812">Transmembrane</keyword>
<keyword evidence="4" id="KW-1003">Cell membrane</keyword>
<protein>
    <submittedName>
        <fullName evidence="10">Iron complex transport system permease protein</fullName>
    </submittedName>
</protein>
<dbReference type="FunFam" id="1.10.3470.10:FF:000001">
    <property type="entry name" value="Vitamin B12 ABC transporter permease BtuC"/>
    <property type="match status" value="1"/>
</dbReference>
<evidence type="ECO:0000256" key="2">
    <source>
        <dbReference type="ARBA" id="ARBA00007935"/>
    </source>
</evidence>
<proteinExistence type="inferred from homology"/>
<keyword evidence="7 9" id="KW-0472">Membrane</keyword>
<evidence type="ECO:0000313" key="11">
    <source>
        <dbReference type="Proteomes" id="UP000198802"/>
    </source>
</evidence>
<dbReference type="Gene3D" id="1.10.3470.10">
    <property type="entry name" value="ABC transporter involved in vitamin B12 uptake, BtuC"/>
    <property type="match status" value="1"/>
</dbReference>
<feature type="transmembrane region" description="Helical" evidence="9">
    <location>
        <begin position="305"/>
        <end position="327"/>
    </location>
</feature>
<dbReference type="AlphaFoldDB" id="A0A0S4QGP4"/>